<dbReference type="GO" id="GO:0030435">
    <property type="term" value="P:sporulation resulting in formation of a cellular spore"/>
    <property type="evidence" value="ECO:0007669"/>
    <property type="project" value="InterPro"/>
</dbReference>
<dbReference type="RefSeq" id="WP_048688153.1">
    <property type="nucleotide sequence ID" value="NZ_CCXW01000001.1"/>
</dbReference>
<gene>
    <name evidence="2" type="primary">yhcN</name>
    <name evidence="2" type="ORF">BN1180_00427</name>
</gene>
<dbReference type="InterPro" id="IPR014247">
    <property type="entry name" value="Spore_lipoprot_YhcN/YlaJ"/>
</dbReference>
<feature type="chain" id="PRO_5042907459" evidence="1">
    <location>
        <begin position="21"/>
        <end position="183"/>
    </location>
</feature>
<keyword evidence="3" id="KW-1185">Reference proteome</keyword>
<feature type="signal peptide" evidence="1">
    <location>
        <begin position="1"/>
        <end position="20"/>
    </location>
</feature>
<dbReference type="Pfam" id="PF09580">
    <property type="entry name" value="Spore_YhcN_YlaJ"/>
    <property type="match status" value="1"/>
</dbReference>
<proteinExistence type="predicted"/>
<accession>A0AAN2TQY5</accession>
<dbReference type="PROSITE" id="PS51257">
    <property type="entry name" value="PROKAR_LIPOPROTEIN"/>
    <property type="match status" value="1"/>
</dbReference>
<keyword evidence="2" id="KW-0449">Lipoprotein</keyword>
<reference evidence="2 3" key="1">
    <citation type="journal article" date="2014" name="Genome Announc.">
        <title>Genome Sequence of Bacillus simplex Strain P558, Isolated from a Human Fecal Sample.</title>
        <authorList>
            <person name="Croce O."/>
            <person name="Hugon P."/>
            <person name="Lagier J.C."/>
            <person name="Bibi F."/>
            <person name="Robert C."/>
            <person name="Azhar E.I."/>
            <person name="Raoult D."/>
            <person name="Fournier P.E."/>
        </authorList>
    </citation>
    <scope>NUCLEOTIDE SEQUENCE [LARGE SCALE GENOMIC DNA]</scope>
    <source>
        <strain evidence="2 3">P558</strain>
    </source>
</reference>
<dbReference type="Proteomes" id="UP000182110">
    <property type="component" value="Unassembled WGS sequence"/>
</dbReference>
<evidence type="ECO:0000313" key="2">
    <source>
        <dbReference type="EMBL" id="CEG30326.1"/>
    </source>
</evidence>
<keyword evidence="1" id="KW-0732">Signal</keyword>
<protein>
    <submittedName>
        <fullName evidence="2">Lipoprotein yhcN</fullName>
    </submittedName>
</protein>
<dbReference type="AlphaFoldDB" id="A0AAN2TQY5"/>
<sequence length="183" mass="20021">MNYKAIVSSAMMALVITGCATNDNEDASENLGLNRTHQDNLDNPMNVGDTRQNVNNVNNDNNINNDNNDNGVNGMRVSEDISNRVEALKEVSNANVIVTENNAYVGAVLKDGGEKDISNDLKERVADAVRAADPSVDQVYVSANPDFVQRMDGYANDIENGKPVEGFAEEFRELVTRIFPSPR</sequence>
<name>A0AAN2TQY5_9BACI</name>
<evidence type="ECO:0000256" key="1">
    <source>
        <dbReference type="SAM" id="SignalP"/>
    </source>
</evidence>
<organism evidence="2 3">
    <name type="scientific">Peribacillus simplex</name>
    <dbReference type="NCBI Taxonomy" id="1478"/>
    <lineage>
        <taxon>Bacteria</taxon>
        <taxon>Bacillati</taxon>
        <taxon>Bacillota</taxon>
        <taxon>Bacilli</taxon>
        <taxon>Bacillales</taxon>
        <taxon>Bacillaceae</taxon>
        <taxon>Peribacillus</taxon>
    </lineage>
</organism>
<dbReference type="InterPro" id="IPR019076">
    <property type="entry name" value="Spore_lipoprot_YhcN/YlaJ-like"/>
</dbReference>
<dbReference type="NCBIfam" id="TIGR02898">
    <property type="entry name" value="spore_YhcN_YlaJ"/>
    <property type="match status" value="1"/>
</dbReference>
<dbReference type="EMBL" id="CCXW01000001">
    <property type="protein sequence ID" value="CEG30326.1"/>
    <property type="molecule type" value="Genomic_DNA"/>
</dbReference>
<comment type="caution">
    <text evidence="2">The sequence shown here is derived from an EMBL/GenBank/DDBJ whole genome shotgun (WGS) entry which is preliminary data.</text>
</comment>
<evidence type="ECO:0000313" key="3">
    <source>
        <dbReference type="Proteomes" id="UP000182110"/>
    </source>
</evidence>